<feature type="region of interest" description="Disordered" evidence="3">
    <location>
        <begin position="42"/>
        <end position="275"/>
    </location>
</feature>
<dbReference type="Gene3D" id="2.120.10.80">
    <property type="entry name" value="Kelch-type beta propeller"/>
    <property type="match status" value="1"/>
</dbReference>
<dbReference type="InterPro" id="IPR015915">
    <property type="entry name" value="Kelch-typ_b-propeller"/>
</dbReference>
<feature type="compositionally biased region" description="Low complexity" evidence="3">
    <location>
        <begin position="377"/>
        <end position="387"/>
    </location>
</feature>
<keyword evidence="1" id="KW-0880">Kelch repeat</keyword>
<feature type="region of interest" description="Disordered" evidence="3">
    <location>
        <begin position="304"/>
        <end position="489"/>
    </location>
</feature>
<name>A0A8T1T5D7_CHESE</name>
<sequence>MTKAAHVSRDWQSDMQLAGKLVLSAAALLLLTLAYRFYKSRPSGSGIRKADHAVGQREKAGSGRGGAEDTPQGLRYRQVNSNGVRPGSSKGMQRAHLGGTVAAGTRGPQSAPPGEDQRLPNGEEKKEKGKEACQLVAESQPDKKQLVPEGEGQSTGVVPRAGPVATAEGAEQEVPAAGAEAGGKWNGCGLASKPDSSAGDSRGASRDVASQQSGRGGSLGHNPCGAQPGNAAELTAADRSTPNTEEEEEVGDMSEGLAWNQEASPGQERIQTLNATSDMGLAINQSDKRSDASYTFSSVAKVQVEENYIKKRQPREEKRRQSSSSATSLRGKVYDYYVQSTSQSVSKERPCSFPGSLQDSDKIHEELSEYETWLHLSAPQEPASESAAGEEDRASPTSNTPPISPSLLPFRHPAESGEPADWGGASDPGSSFSPAQKTAEPERRFGRKESFHQIADNPELQVQMDGFGAWTPDGRKSDSSTPPASSLHSGSVVSLAESFHSLQPRASNEPRVELVAGANFFKVPSSLQADVDIRLDLGNCYNVLCMAKKQNLDSLQEAAYKVMSDNYLQVLKNPSIYGRLNARERELILLRRMKGRKYVTVADVSTQGRSSHTSRLCYYDNEGDAWHPLARMPVEAVSTGCAVCSMFNYLFVVAGCEGLGQHQKPSNRVFCYNPLTHIWQEICPLNQARPHCKLVALDGCLYAIGGECLYTVERYDPRQDRWAFTAPLPNDTFAVAHTATACDGEIYVTGGTLRYMLLRYVSRTDSWKVGITSGSKDRTTEMVTAGGFVYRFDLNRSMGISVYRCSPKAKLWYECATKRMPFPTCFQCAVVENLVYCISRQFNIRFLADHVSPRFGVKELQLFPSPRGTLFPAVLVLPDRGTVQTRV</sequence>
<keyword evidence="2" id="KW-0677">Repeat</keyword>
<dbReference type="OrthoDB" id="45365at2759"/>
<evidence type="ECO:0000313" key="4">
    <source>
        <dbReference type="EMBL" id="KAG6936481.1"/>
    </source>
</evidence>
<dbReference type="AlphaFoldDB" id="A0A8T1T5D7"/>
<feature type="compositionally biased region" description="Basic and acidic residues" evidence="3">
    <location>
        <begin position="48"/>
        <end position="61"/>
    </location>
</feature>
<dbReference type="InterPro" id="IPR006652">
    <property type="entry name" value="Kelch_1"/>
</dbReference>
<dbReference type="PANTHER" id="PTHR45972">
    <property type="entry name" value="BTB_2 DOMAIN-CONTAINING PROTEIN"/>
    <property type="match status" value="1"/>
</dbReference>
<feature type="compositionally biased region" description="Basic and acidic residues" evidence="3">
    <location>
        <begin position="439"/>
        <end position="451"/>
    </location>
</feature>
<organism evidence="4 5">
    <name type="scientific">Chelydra serpentina</name>
    <name type="common">Snapping turtle</name>
    <name type="synonym">Testudo serpentina</name>
    <dbReference type="NCBI Taxonomy" id="8475"/>
    <lineage>
        <taxon>Eukaryota</taxon>
        <taxon>Metazoa</taxon>
        <taxon>Chordata</taxon>
        <taxon>Craniata</taxon>
        <taxon>Vertebrata</taxon>
        <taxon>Euteleostomi</taxon>
        <taxon>Archelosauria</taxon>
        <taxon>Testudinata</taxon>
        <taxon>Testudines</taxon>
        <taxon>Cryptodira</taxon>
        <taxon>Durocryptodira</taxon>
        <taxon>Americhelydia</taxon>
        <taxon>Chelydroidea</taxon>
        <taxon>Chelydridae</taxon>
        <taxon>Chelydra</taxon>
    </lineage>
</organism>
<feature type="compositionally biased region" description="Low complexity" evidence="3">
    <location>
        <begin position="395"/>
        <end position="409"/>
    </location>
</feature>
<feature type="compositionally biased region" description="Basic and acidic residues" evidence="3">
    <location>
        <begin position="115"/>
        <end position="131"/>
    </location>
</feature>
<dbReference type="InterPro" id="IPR052310">
    <property type="entry name" value="Kelch/BTB_domain_protein"/>
</dbReference>
<evidence type="ECO:0000256" key="1">
    <source>
        <dbReference type="ARBA" id="ARBA00022441"/>
    </source>
</evidence>
<dbReference type="Pfam" id="PF01344">
    <property type="entry name" value="Kelch_1"/>
    <property type="match status" value="2"/>
</dbReference>
<comment type="caution">
    <text evidence="4">The sequence shown here is derived from an EMBL/GenBank/DDBJ whole genome shotgun (WGS) entry which is preliminary data.</text>
</comment>
<dbReference type="PANTHER" id="PTHR45972:SF1">
    <property type="entry name" value="KELCH DOMAIN-CONTAINING PROTEIN 7A"/>
    <property type="match status" value="1"/>
</dbReference>
<evidence type="ECO:0000256" key="2">
    <source>
        <dbReference type="ARBA" id="ARBA00022737"/>
    </source>
</evidence>
<feature type="compositionally biased region" description="Polar residues" evidence="3">
    <location>
        <begin position="479"/>
        <end position="489"/>
    </location>
</feature>
<dbReference type="Proteomes" id="UP000765507">
    <property type="component" value="Unassembled WGS sequence"/>
</dbReference>
<evidence type="ECO:0000313" key="5">
    <source>
        <dbReference type="Proteomes" id="UP000765507"/>
    </source>
</evidence>
<dbReference type="SMART" id="SM00612">
    <property type="entry name" value="Kelch"/>
    <property type="match status" value="2"/>
</dbReference>
<feature type="compositionally biased region" description="Basic and acidic residues" evidence="3">
    <location>
        <begin position="304"/>
        <end position="320"/>
    </location>
</feature>
<feature type="compositionally biased region" description="Polar residues" evidence="3">
    <location>
        <begin position="261"/>
        <end position="275"/>
    </location>
</feature>
<dbReference type="EMBL" id="JAHGAV010000033">
    <property type="protein sequence ID" value="KAG6936481.1"/>
    <property type="molecule type" value="Genomic_DNA"/>
</dbReference>
<gene>
    <name evidence="4" type="primary">KLHDC7A</name>
    <name evidence="4" type="ORF">G0U57_012686</name>
</gene>
<proteinExistence type="predicted"/>
<accession>A0A8T1T5D7</accession>
<reference evidence="4 5" key="1">
    <citation type="journal article" date="2020" name="G3 (Bethesda)">
        <title>Draft Genome of the Common Snapping Turtle, Chelydra serpentina, a Model for Phenotypic Plasticity in Reptiles.</title>
        <authorList>
            <person name="Das D."/>
            <person name="Singh S.K."/>
            <person name="Bierstedt J."/>
            <person name="Erickson A."/>
            <person name="Galli G.L.J."/>
            <person name="Crossley D.A. 2nd"/>
            <person name="Rhen T."/>
        </authorList>
    </citation>
    <scope>NUCLEOTIDE SEQUENCE [LARGE SCALE GENOMIC DNA]</scope>
    <source>
        <strain evidence="4">KW</strain>
    </source>
</reference>
<keyword evidence="5" id="KW-1185">Reference proteome</keyword>
<evidence type="ECO:0000256" key="3">
    <source>
        <dbReference type="SAM" id="MobiDB-lite"/>
    </source>
</evidence>
<protein>
    <submittedName>
        <fullName evidence="4">Kelch domain containing 7A</fullName>
    </submittedName>
</protein>
<dbReference type="SUPFAM" id="SSF117281">
    <property type="entry name" value="Kelch motif"/>
    <property type="match status" value="1"/>
</dbReference>